<proteinExistence type="predicted"/>
<dbReference type="Proteomes" id="UP000759131">
    <property type="component" value="Unassembled WGS sequence"/>
</dbReference>
<accession>A0A7R9KDG6</accession>
<organism evidence="1">
    <name type="scientific">Medioppia subpectinata</name>
    <dbReference type="NCBI Taxonomy" id="1979941"/>
    <lineage>
        <taxon>Eukaryota</taxon>
        <taxon>Metazoa</taxon>
        <taxon>Ecdysozoa</taxon>
        <taxon>Arthropoda</taxon>
        <taxon>Chelicerata</taxon>
        <taxon>Arachnida</taxon>
        <taxon>Acari</taxon>
        <taxon>Acariformes</taxon>
        <taxon>Sarcoptiformes</taxon>
        <taxon>Oribatida</taxon>
        <taxon>Brachypylina</taxon>
        <taxon>Oppioidea</taxon>
        <taxon>Oppiidae</taxon>
        <taxon>Medioppia</taxon>
    </lineage>
</organism>
<evidence type="ECO:0000313" key="2">
    <source>
        <dbReference type="Proteomes" id="UP000759131"/>
    </source>
</evidence>
<dbReference type="Gene3D" id="1.10.600.10">
    <property type="entry name" value="Farnesyl Diphosphate Synthase"/>
    <property type="match status" value="1"/>
</dbReference>
<dbReference type="EMBL" id="OC854726">
    <property type="protein sequence ID" value="CAD7620169.1"/>
    <property type="molecule type" value="Genomic_DNA"/>
</dbReference>
<dbReference type="InterPro" id="IPR008949">
    <property type="entry name" value="Isoprenoid_synthase_dom_sf"/>
</dbReference>
<dbReference type="SUPFAM" id="SSF48576">
    <property type="entry name" value="Terpenoid synthases"/>
    <property type="match status" value="1"/>
</dbReference>
<protein>
    <submittedName>
        <fullName evidence="1">Uncharacterized protein</fullName>
    </submittedName>
</protein>
<feature type="non-terminal residue" evidence="1">
    <location>
        <position position="1"/>
    </location>
</feature>
<reference evidence="1" key="1">
    <citation type="submission" date="2020-11" db="EMBL/GenBank/DDBJ databases">
        <authorList>
            <person name="Tran Van P."/>
        </authorList>
    </citation>
    <scope>NUCLEOTIDE SEQUENCE</scope>
</reference>
<dbReference type="AlphaFoldDB" id="A0A7R9KDG6"/>
<name>A0A7R9KDG6_9ACAR</name>
<sequence>MIKSFADLIPVKYRDVGNKGGVKHLNLNEQQLLDFEIRDLPVPPIVANPHVPDVVDIVEREINECLDKPWRDRMNMSIFQAYMFTTSDRELFAAIAFVQIFGFFVDDQLDKVRDKSVINDWYKKFKTGQSEDNTPLDRLLVKARRYVNQYLSPDQADRHIKYILSYIDTYHTRIDYKSSDTGDVMTYDQFLTF</sequence>
<gene>
    <name evidence="1" type="ORF">OSB1V03_LOCUS663</name>
</gene>
<keyword evidence="2" id="KW-1185">Reference proteome</keyword>
<evidence type="ECO:0000313" key="1">
    <source>
        <dbReference type="EMBL" id="CAD7620169.1"/>
    </source>
</evidence>
<dbReference type="EMBL" id="CAJPIZ010000151">
    <property type="protein sequence ID" value="CAG2100599.1"/>
    <property type="molecule type" value="Genomic_DNA"/>
</dbReference>